<keyword evidence="3" id="KW-1185">Reference proteome</keyword>
<evidence type="ECO:0000313" key="2">
    <source>
        <dbReference type="EMBL" id="KAL0475921.1"/>
    </source>
</evidence>
<proteinExistence type="predicted"/>
<accession>A0ABR3DTB9</accession>
<feature type="compositionally biased region" description="Low complexity" evidence="1">
    <location>
        <begin position="129"/>
        <end position="144"/>
    </location>
</feature>
<sequence length="259" mass="27177">MPGRGGRNQIRSARTSAKKLVVDCHPATSGKREAELTAVFNDLAKDSGASAEQFHDRFVKSLRDMSKNLLPTADQVANNAVIAVNTANSANVNSTALVKTNDTVNANNAINAVNANSTALVPANTTNTNPVAINNMNDNINNTNKRPADNGQDNANKRSKTEDTPGTTTTFNIDSNGPSTTRFHTGVYMAEFMLVGSDSIQVHTPGVPAFVQPAFAQPAPATLAARASARAIAGATSTKGKGEGDDSPSKRPVPLDMYL</sequence>
<feature type="region of interest" description="Disordered" evidence="1">
    <location>
        <begin position="129"/>
        <end position="179"/>
    </location>
</feature>
<dbReference type="EMBL" id="JAVLET010000001">
    <property type="protein sequence ID" value="KAL0475921.1"/>
    <property type="molecule type" value="Genomic_DNA"/>
</dbReference>
<reference evidence="2 3" key="1">
    <citation type="submission" date="2023-09" db="EMBL/GenBank/DDBJ databases">
        <title>Multi-omics analysis of a traditional fermented food reveals byproduct-associated fungal strains for waste-to-food upcycling.</title>
        <authorList>
            <consortium name="Lawrence Berkeley National Laboratory"/>
            <person name="Rekdal V.M."/>
            <person name="Villalobos-Escobedo J.M."/>
            <person name="Rodriguez-Valeron N."/>
            <person name="Garcia M.O."/>
            <person name="Vasquez D.P."/>
            <person name="Damayanti I."/>
            <person name="Sorensen P.M."/>
            <person name="Baidoo E.E."/>
            <person name="De Carvalho A.C."/>
            <person name="Riley R."/>
            <person name="Lipzen A."/>
            <person name="He G."/>
            <person name="Yan M."/>
            <person name="Haridas S."/>
            <person name="Daum C."/>
            <person name="Yoshinaga Y."/>
            <person name="Ng V."/>
            <person name="Grigoriev I.V."/>
            <person name="Munk R."/>
            <person name="Nuraida L."/>
            <person name="Wijaya C.H."/>
            <person name="Morales P.-C."/>
            <person name="Keasling J.D."/>
        </authorList>
    </citation>
    <scope>NUCLEOTIDE SEQUENCE [LARGE SCALE GENOMIC DNA]</scope>
    <source>
        <strain evidence="2 3">FGSC 2613</strain>
    </source>
</reference>
<evidence type="ECO:0000313" key="3">
    <source>
        <dbReference type="Proteomes" id="UP001451303"/>
    </source>
</evidence>
<feature type="region of interest" description="Disordered" evidence="1">
    <location>
        <begin position="234"/>
        <end position="259"/>
    </location>
</feature>
<organism evidence="2 3">
    <name type="scientific">Neurospora intermedia</name>
    <dbReference type="NCBI Taxonomy" id="5142"/>
    <lineage>
        <taxon>Eukaryota</taxon>
        <taxon>Fungi</taxon>
        <taxon>Dikarya</taxon>
        <taxon>Ascomycota</taxon>
        <taxon>Pezizomycotina</taxon>
        <taxon>Sordariomycetes</taxon>
        <taxon>Sordariomycetidae</taxon>
        <taxon>Sordariales</taxon>
        <taxon>Sordariaceae</taxon>
        <taxon>Neurospora</taxon>
    </lineage>
</organism>
<comment type="caution">
    <text evidence="2">The sequence shown here is derived from an EMBL/GenBank/DDBJ whole genome shotgun (WGS) entry which is preliminary data.</text>
</comment>
<name>A0ABR3DTB9_NEUIN</name>
<dbReference type="Proteomes" id="UP001451303">
    <property type="component" value="Unassembled WGS sequence"/>
</dbReference>
<protein>
    <submittedName>
        <fullName evidence="2">Uncharacterized protein</fullName>
    </submittedName>
</protein>
<evidence type="ECO:0000256" key="1">
    <source>
        <dbReference type="SAM" id="MobiDB-lite"/>
    </source>
</evidence>
<feature type="compositionally biased region" description="Polar residues" evidence="1">
    <location>
        <begin position="164"/>
        <end position="179"/>
    </location>
</feature>
<feature type="compositionally biased region" description="Basic and acidic residues" evidence="1">
    <location>
        <begin position="240"/>
        <end position="249"/>
    </location>
</feature>
<gene>
    <name evidence="2" type="ORF">QR685DRAFT_559767</name>
</gene>